<evidence type="ECO:0000313" key="1">
    <source>
        <dbReference type="EMBL" id="CAD7667147.1"/>
    </source>
</evidence>
<keyword evidence="2" id="KW-1185">Reference proteome</keyword>
<dbReference type="EMBL" id="CAJHUB010000649">
    <property type="protein sequence ID" value="CAD7667147.1"/>
    <property type="molecule type" value="Genomic_DNA"/>
</dbReference>
<gene>
    <name evidence="1" type="ORF">NYPRO_LOCUS487</name>
</gene>
<accession>A0A811XRG0</accession>
<protein>
    <submittedName>
        <fullName evidence="1">(raccoon dog) hypothetical protein</fullName>
    </submittedName>
</protein>
<proteinExistence type="predicted"/>
<sequence>MVKIFQYEMFCAWPLLLPGFSWPHFVDEIAEAQGAHVTCSRSP</sequence>
<reference evidence="1" key="1">
    <citation type="submission" date="2020-12" db="EMBL/GenBank/DDBJ databases">
        <authorList>
            <consortium name="Molecular Ecology Group"/>
        </authorList>
    </citation>
    <scope>NUCLEOTIDE SEQUENCE</scope>
    <source>
        <strain evidence="1">TBG_1078</strain>
    </source>
</reference>
<evidence type="ECO:0000313" key="2">
    <source>
        <dbReference type="Proteomes" id="UP000645828"/>
    </source>
</evidence>
<comment type="caution">
    <text evidence="1">The sequence shown here is derived from an EMBL/GenBank/DDBJ whole genome shotgun (WGS) entry which is preliminary data.</text>
</comment>
<name>A0A811XRG0_NYCPR</name>
<organism evidence="1 2">
    <name type="scientific">Nyctereutes procyonoides</name>
    <name type="common">Raccoon dog</name>
    <name type="synonym">Canis procyonoides</name>
    <dbReference type="NCBI Taxonomy" id="34880"/>
    <lineage>
        <taxon>Eukaryota</taxon>
        <taxon>Metazoa</taxon>
        <taxon>Chordata</taxon>
        <taxon>Craniata</taxon>
        <taxon>Vertebrata</taxon>
        <taxon>Euteleostomi</taxon>
        <taxon>Mammalia</taxon>
        <taxon>Eutheria</taxon>
        <taxon>Laurasiatheria</taxon>
        <taxon>Carnivora</taxon>
        <taxon>Caniformia</taxon>
        <taxon>Canidae</taxon>
        <taxon>Nyctereutes</taxon>
    </lineage>
</organism>
<dbReference type="Proteomes" id="UP000645828">
    <property type="component" value="Unassembled WGS sequence"/>
</dbReference>
<dbReference type="AlphaFoldDB" id="A0A811XRG0"/>